<organism evidence="9 10">
    <name type="scientific">Rubroshorea leprosula</name>
    <dbReference type="NCBI Taxonomy" id="152421"/>
    <lineage>
        <taxon>Eukaryota</taxon>
        <taxon>Viridiplantae</taxon>
        <taxon>Streptophyta</taxon>
        <taxon>Embryophyta</taxon>
        <taxon>Tracheophyta</taxon>
        <taxon>Spermatophyta</taxon>
        <taxon>Magnoliopsida</taxon>
        <taxon>eudicotyledons</taxon>
        <taxon>Gunneridae</taxon>
        <taxon>Pentapetalae</taxon>
        <taxon>rosids</taxon>
        <taxon>malvids</taxon>
        <taxon>Malvales</taxon>
        <taxon>Dipterocarpaceae</taxon>
        <taxon>Rubroshorea</taxon>
    </lineage>
</organism>
<evidence type="ECO:0000313" key="9">
    <source>
        <dbReference type="EMBL" id="GKV03492.1"/>
    </source>
</evidence>
<evidence type="ECO:0000256" key="2">
    <source>
        <dbReference type="ARBA" id="ARBA00022448"/>
    </source>
</evidence>
<evidence type="ECO:0000256" key="5">
    <source>
        <dbReference type="ARBA" id="ARBA00022989"/>
    </source>
</evidence>
<evidence type="ECO:0000256" key="7">
    <source>
        <dbReference type="SAM" id="Phobius"/>
    </source>
</evidence>
<dbReference type="EMBL" id="BPVZ01000020">
    <property type="protein sequence ID" value="GKV03492.1"/>
    <property type="molecule type" value="Genomic_DNA"/>
</dbReference>
<keyword evidence="6 7" id="KW-0472">Membrane</keyword>
<feature type="domain" description="Amino acid transporter transmembrane" evidence="8">
    <location>
        <begin position="1"/>
        <end position="208"/>
    </location>
</feature>
<dbReference type="InterPro" id="IPR013057">
    <property type="entry name" value="AA_transpt_TM"/>
</dbReference>
<feature type="transmembrane region" description="Helical" evidence="7">
    <location>
        <begin position="20"/>
        <end position="40"/>
    </location>
</feature>
<dbReference type="Proteomes" id="UP001054252">
    <property type="component" value="Unassembled WGS sequence"/>
</dbReference>
<keyword evidence="3 7" id="KW-0812">Transmembrane</keyword>
<feature type="domain" description="Amino acid transporter transmembrane" evidence="8">
    <location>
        <begin position="224"/>
        <end position="286"/>
    </location>
</feature>
<evidence type="ECO:0000256" key="4">
    <source>
        <dbReference type="ARBA" id="ARBA00022970"/>
    </source>
</evidence>
<comment type="caution">
    <text evidence="9">The sequence shown here is derived from an EMBL/GenBank/DDBJ whole genome shotgun (WGS) entry which is preliminary data.</text>
</comment>
<dbReference type="GO" id="GO:0016020">
    <property type="term" value="C:membrane"/>
    <property type="evidence" value="ECO:0007669"/>
    <property type="project" value="UniProtKB-SubCell"/>
</dbReference>
<feature type="transmembrane region" description="Helical" evidence="7">
    <location>
        <begin position="266"/>
        <end position="284"/>
    </location>
</feature>
<proteinExistence type="predicted"/>
<sequence>MEAVRSYLGGTKYKACGWVQYIYLSGMIVGYTITASISMVRDHDGDPCKFANNPNMIALGILEILVSQTETFTSSHGSPPSLARCCHVCWVCIYRYRTSPLQRLCQVSFNAINMFDVIPKPLLVQQFNAADKVWTMLRAVGDMAFAFAYSTALIEIQETLRSSPPENQTMKEANTIGVSTATTLCLFCSCLGYAAFGDRALAQTVFNVVEAWLYSLWPESNLITKEYPVNIDRRKLSFSLLRLVWRTLFVVMATVLEMALPFFNDILAFLGAIGFWPMTVYFPVEMLHCSEENQTAVKKLGWTLGL</sequence>
<gene>
    <name evidence="9" type="ORF">SLEP1_g15782</name>
</gene>
<reference evidence="9 10" key="1">
    <citation type="journal article" date="2021" name="Commun. Biol.">
        <title>The genome of Shorea leprosula (Dipterocarpaceae) highlights the ecological relevance of drought in aseasonal tropical rainforests.</title>
        <authorList>
            <person name="Ng K.K.S."/>
            <person name="Kobayashi M.J."/>
            <person name="Fawcett J.A."/>
            <person name="Hatakeyama M."/>
            <person name="Paape T."/>
            <person name="Ng C.H."/>
            <person name="Ang C.C."/>
            <person name="Tnah L.H."/>
            <person name="Lee C.T."/>
            <person name="Nishiyama T."/>
            <person name="Sese J."/>
            <person name="O'Brien M.J."/>
            <person name="Copetti D."/>
            <person name="Mohd Noor M.I."/>
            <person name="Ong R.C."/>
            <person name="Putra M."/>
            <person name="Sireger I.Z."/>
            <person name="Indrioko S."/>
            <person name="Kosugi Y."/>
            <person name="Izuno A."/>
            <person name="Isagi Y."/>
            <person name="Lee S.L."/>
            <person name="Shimizu K.K."/>
        </authorList>
    </citation>
    <scope>NUCLEOTIDE SEQUENCE [LARGE SCALE GENOMIC DNA]</scope>
    <source>
        <strain evidence="9">214</strain>
    </source>
</reference>
<feature type="transmembrane region" description="Helical" evidence="7">
    <location>
        <begin position="243"/>
        <end position="260"/>
    </location>
</feature>
<keyword evidence="2" id="KW-0813">Transport</keyword>
<keyword evidence="10" id="KW-1185">Reference proteome</keyword>
<evidence type="ECO:0000256" key="3">
    <source>
        <dbReference type="ARBA" id="ARBA00022692"/>
    </source>
</evidence>
<evidence type="ECO:0000256" key="6">
    <source>
        <dbReference type="ARBA" id="ARBA00023136"/>
    </source>
</evidence>
<dbReference type="Pfam" id="PF01490">
    <property type="entry name" value="Aa_trans"/>
    <property type="match status" value="2"/>
</dbReference>
<dbReference type="GO" id="GO:0006865">
    <property type="term" value="P:amino acid transport"/>
    <property type="evidence" value="ECO:0007669"/>
    <property type="project" value="UniProtKB-KW"/>
</dbReference>
<dbReference type="PANTHER" id="PTHR48017">
    <property type="entry name" value="OS05G0424000 PROTEIN-RELATED"/>
    <property type="match status" value="1"/>
</dbReference>
<keyword evidence="5 7" id="KW-1133">Transmembrane helix</keyword>
<comment type="subcellular location">
    <subcellularLocation>
        <location evidence="1">Membrane</location>
    </subcellularLocation>
</comment>
<evidence type="ECO:0000313" key="10">
    <source>
        <dbReference type="Proteomes" id="UP001054252"/>
    </source>
</evidence>
<dbReference type="AlphaFoldDB" id="A0AAV5IXP2"/>
<name>A0AAV5IXP2_9ROSI</name>
<keyword evidence="4" id="KW-0029">Amino-acid transport</keyword>
<evidence type="ECO:0000256" key="1">
    <source>
        <dbReference type="ARBA" id="ARBA00004370"/>
    </source>
</evidence>
<protein>
    <recommendedName>
        <fullName evidence="8">Amino acid transporter transmembrane domain-containing protein</fullName>
    </recommendedName>
</protein>
<accession>A0AAV5IXP2</accession>
<evidence type="ECO:0000259" key="8">
    <source>
        <dbReference type="Pfam" id="PF01490"/>
    </source>
</evidence>